<proteinExistence type="predicted"/>
<dbReference type="SUPFAM" id="SSF101262">
    <property type="entry name" value="Methenyltetrahydrofolate cyclohydrolase-like"/>
    <property type="match status" value="1"/>
</dbReference>
<dbReference type="Proteomes" id="UP000196368">
    <property type="component" value="Unassembled WGS sequence"/>
</dbReference>
<dbReference type="RefSeq" id="WP_087288308.1">
    <property type="nucleotide sequence ID" value="NZ_NFJD01000003.1"/>
</dbReference>
<feature type="domain" description="Cyclodeaminase/cyclohydrolase" evidence="2">
    <location>
        <begin position="8"/>
        <end position="183"/>
    </location>
</feature>
<dbReference type="InterPro" id="IPR036178">
    <property type="entry name" value="Formintransfe-cycloase-like_sf"/>
</dbReference>
<reference evidence="4" key="1">
    <citation type="submission" date="2017-04" db="EMBL/GenBank/DDBJ databases">
        <title>Function of individual gut microbiota members based on whole genome sequencing of pure cultures obtained from chicken caecum.</title>
        <authorList>
            <person name="Medvecky M."/>
            <person name="Cejkova D."/>
            <person name="Polansky O."/>
            <person name="Karasova D."/>
            <person name="Kubasova T."/>
            <person name="Cizek A."/>
            <person name="Rychlik I."/>
        </authorList>
    </citation>
    <scope>NUCLEOTIDE SEQUENCE [LARGE SCALE GENOMIC DNA]</scope>
    <source>
        <strain evidence="4">An273</strain>
    </source>
</reference>
<evidence type="ECO:0000259" key="2">
    <source>
        <dbReference type="Pfam" id="PF04961"/>
    </source>
</evidence>
<gene>
    <name evidence="3" type="ORF">B5F75_04300</name>
</gene>
<keyword evidence="1" id="KW-0812">Transmembrane</keyword>
<evidence type="ECO:0000256" key="1">
    <source>
        <dbReference type="SAM" id="Phobius"/>
    </source>
</evidence>
<dbReference type="Gene3D" id="1.20.120.680">
    <property type="entry name" value="Formiminotetrahydrofolate cyclodeaminase monomer, up-and-down helical bundle"/>
    <property type="match status" value="1"/>
</dbReference>
<dbReference type="InterPro" id="IPR007044">
    <property type="entry name" value="Cyclodeamin/CycHdrlase"/>
</dbReference>
<dbReference type="Pfam" id="PF04961">
    <property type="entry name" value="FTCD_C"/>
    <property type="match status" value="1"/>
</dbReference>
<keyword evidence="4" id="KW-1185">Reference proteome</keyword>
<keyword evidence="1" id="KW-1133">Transmembrane helix</keyword>
<keyword evidence="1" id="KW-0472">Membrane</keyword>
<name>A0A1Y4DCT4_9BACT</name>
<feature type="transmembrane region" description="Helical" evidence="1">
    <location>
        <begin position="25"/>
        <end position="46"/>
    </location>
</feature>
<dbReference type="GO" id="GO:0003824">
    <property type="term" value="F:catalytic activity"/>
    <property type="evidence" value="ECO:0007669"/>
    <property type="project" value="InterPro"/>
</dbReference>
<comment type="caution">
    <text evidence="3">The sequence shown here is derived from an EMBL/GenBank/DDBJ whole genome shotgun (WGS) entry which is preliminary data.</text>
</comment>
<evidence type="ECO:0000313" key="3">
    <source>
        <dbReference type="EMBL" id="OUO56422.1"/>
    </source>
</evidence>
<dbReference type="AlphaFoldDB" id="A0A1Y4DCT4"/>
<sequence>MEWYTAAERFTEALASSEPTPGGGAAAAMAGAMGCALAIMAVGTTLKRKATPEDARPRLTQSLKRLSAFKNELKGYIQKDGEAYAAYLTAKKLPKESAEREKAVQDALLFAARVPADAASAAMHCLREVDAIKSDVAEIILSDIYCAKHLLQACIKSSVESIRANLSFITNEDRVNEINKQIASFLKVC</sequence>
<dbReference type="EMBL" id="NFJD01000003">
    <property type="protein sequence ID" value="OUO56422.1"/>
    <property type="molecule type" value="Genomic_DNA"/>
</dbReference>
<accession>A0A1Y4DCT4</accession>
<protein>
    <recommendedName>
        <fullName evidence="2">Cyclodeaminase/cyclohydrolase domain-containing protein</fullName>
    </recommendedName>
</protein>
<organism evidence="3 4">
    <name type="scientific">Candidatus Avelusimicrobium gallicola</name>
    <dbReference type="NCBI Taxonomy" id="2562704"/>
    <lineage>
        <taxon>Bacteria</taxon>
        <taxon>Pseudomonadati</taxon>
        <taxon>Elusimicrobiota</taxon>
        <taxon>Elusimicrobia</taxon>
        <taxon>Elusimicrobiales</taxon>
        <taxon>Elusimicrobiaceae</taxon>
        <taxon>Candidatus Avelusimicrobium</taxon>
    </lineage>
</organism>
<evidence type="ECO:0000313" key="4">
    <source>
        <dbReference type="Proteomes" id="UP000196368"/>
    </source>
</evidence>